<gene>
    <name evidence="2" type="ORF">PM001_LOCUS12949</name>
</gene>
<dbReference type="Proteomes" id="UP001162060">
    <property type="component" value="Unassembled WGS sequence"/>
</dbReference>
<feature type="region of interest" description="Disordered" evidence="1">
    <location>
        <begin position="1"/>
        <end position="33"/>
    </location>
</feature>
<organism evidence="2 3">
    <name type="scientific">Peronospora matthiolae</name>
    <dbReference type="NCBI Taxonomy" id="2874970"/>
    <lineage>
        <taxon>Eukaryota</taxon>
        <taxon>Sar</taxon>
        <taxon>Stramenopiles</taxon>
        <taxon>Oomycota</taxon>
        <taxon>Peronosporomycetes</taxon>
        <taxon>Peronosporales</taxon>
        <taxon>Peronosporaceae</taxon>
        <taxon>Peronospora</taxon>
    </lineage>
</organism>
<protein>
    <submittedName>
        <fullName evidence="2">Uncharacterized protein</fullName>
    </submittedName>
</protein>
<dbReference type="AlphaFoldDB" id="A0AAV1TZF9"/>
<evidence type="ECO:0000313" key="3">
    <source>
        <dbReference type="Proteomes" id="UP001162060"/>
    </source>
</evidence>
<dbReference type="EMBL" id="CAKLBY020000116">
    <property type="protein sequence ID" value="CAK7927799.1"/>
    <property type="molecule type" value="Genomic_DNA"/>
</dbReference>
<evidence type="ECO:0000313" key="2">
    <source>
        <dbReference type="EMBL" id="CAK7927799.1"/>
    </source>
</evidence>
<proteinExistence type="predicted"/>
<reference evidence="2" key="1">
    <citation type="submission" date="2024-01" db="EMBL/GenBank/DDBJ databases">
        <authorList>
            <person name="Webb A."/>
        </authorList>
    </citation>
    <scope>NUCLEOTIDE SEQUENCE</scope>
    <source>
        <strain evidence="2">Pm1</strain>
    </source>
</reference>
<accession>A0AAV1TZF9</accession>
<comment type="caution">
    <text evidence="2">The sequence shown here is derived from an EMBL/GenBank/DDBJ whole genome shotgun (WGS) entry which is preliminary data.</text>
</comment>
<evidence type="ECO:0000256" key="1">
    <source>
        <dbReference type="SAM" id="MobiDB-lite"/>
    </source>
</evidence>
<name>A0AAV1TZF9_9STRA</name>
<feature type="compositionally biased region" description="Basic and acidic residues" evidence="1">
    <location>
        <begin position="10"/>
        <end position="24"/>
    </location>
</feature>
<sequence>MSGRIPDSTSDARVHWAHEPDRPGEPGTVAGGEAGALLRPETAGVPDPVLKAADGRGSYAAAVTGLGARTFISVRSAPSVELPSIT</sequence>